<protein>
    <submittedName>
        <fullName evidence="3">Uncharacterized protein</fullName>
    </submittedName>
</protein>
<keyword evidence="2" id="KW-1133">Transmembrane helix</keyword>
<feature type="region of interest" description="Disordered" evidence="1">
    <location>
        <begin position="210"/>
        <end position="246"/>
    </location>
</feature>
<evidence type="ECO:0000313" key="4">
    <source>
        <dbReference type="Proteomes" id="UP000053766"/>
    </source>
</evidence>
<dbReference type="AlphaFoldDB" id="A0A0D8Y8L9"/>
<organism evidence="3 4">
    <name type="scientific">Dictyocaulus viviparus</name>
    <name type="common">Bovine lungworm</name>
    <dbReference type="NCBI Taxonomy" id="29172"/>
    <lineage>
        <taxon>Eukaryota</taxon>
        <taxon>Metazoa</taxon>
        <taxon>Ecdysozoa</taxon>
        <taxon>Nematoda</taxon>
        <taxon>Chromadorea</taxon>
        <taxon>Rhabditida</taxon>
        <taxon>Rhabditina</taxon>
        <taxon>Rhabditomorpha</taxon>
        <taxon>Strongyloidea</taxon>
        <taxon>Metastrongylidae</taxon>
        <taxon>Dictyocaulus</taxon>
    </lineage>
</organism>
<gene>
    <name evidence="3" type="ORF">DICVIV_01526</name>
</gene>
<proteinExistence type="predicted"/>
<accession>A0A0D8Y8L9</accession>
<reference evidence="3 4" key="1">
    <citation type="submission" date="2013-11" db="EMBL/GenBank/DDBJ databases">
        <title>Draft genome of the bovine lungworm Dictyocaulus viviparus.</title>
        <authorList>
            <person name="Mitreva M."/>
        </authorList>
    </citation>
    <scope>NUCLEOTIDE SEQUENCE [LARGE SCALE GENOMIC DNA]</scope>
    <source>
        <strain evidence="3 4">HannoverDv2000</strain>
    </source>
</reference>
<evidence type="ECO:0000256" key="1">
    <source>
        <dbReference type="SAM" id="MobiDB-lite"/>
    </source>
</evidence>
<reference evidence="4" key="2">
    <citation type="journal article" date="2016" name="Sci. Rep.">
        <title>Dictyocaulus viviparus genome, variome and transcriptome elucidate lungworm biology and support future intervention.</title>
        <authorList>
            <person name="McNulty S.N."/>
            <person name="Strube C."/>
            <person name="Rosa B.A."/>
            <person name="Martin J.C."/>
            <person name="Tyagi R."/>
            <person name="Choi Y.J."/>
            <person name="Wang Q."/>
            <person name="Hallsworth Pepin K."/>
            <person name="Zhang X."/>
            <person name="Ozersky P."/>
            <person name="Wilson R.K."/>
            <person name="Sternberg P.W."/>
            <person name="Gasser R.B."/>
            <person name="Mitreva M."/>
        </authorList>
    </citation>
    <scope>NUCLEOTIDE SEQUENCE [LARGE SCALE GENOMIC DNA]</scope>
    <source>
        <strain evidence="4">HannoverDv2000</strain>
    </source>
</reference>
<dbReference type="EMBL" id="KN716167">
    <property type="protein sequence ID" value="KJH52324.1"/>
    <property type="molecule type" value="Genomic_DNA"/>
</dbReference>
<evidence type="ECO:0000256" key="2">
    <source>
        <dbReference type="SAM" id="Phobius"/>
    </source>
</evidence>
<evidence type="ECO:0000313" key="3">
    <source>
        <dbReference type="EMBL" id="KJH52324.1"/>
    </source>
</evidence>
<sequence length="246" mass="27084">MQLGVVSHIIENLTTVCPTNASSDAVAYIGDDIDLGDFGNVPIQLFSLITFIYLCFFFFFAFSPHPNSNLSELSAIMEDEFSHLSILTTNVVNSIKAERMKTVDSSIVLMKRPEQSTQESLEEVCCPGATCNSWLCPHNRHINQFNKDYNSDDIIVNNNKNDASSSSKLYQMSQCGKSATYSKSMDPISNAQLKGIRQLNTTTTMSATLITKPSSAHKTGSSDYQANQKPSRSVIKIPNPGYLASK</sequence>
<feature type="transmembrane region" description="Helical" evidence="2">
    <location>
        <begin position="43"/>
        <end position="62"/>
    </location>
</feature>
<keyword evidence="2" id="KW-0472">Membrane</keyword>
<keyword evidence="2" id="KW-0812">Transmembrane</keyword>
<dbReference type="Proteomes" id="UP000053766">
    <property type="component" value="Unassembled WGS sequence"/>
</dbReference>
<keyword evidence="4" id="KW-1185">Reference proteome</keyword>
<name>A0A0D8Y8L9_DICVI</name>
<dbReference type="OrthoDB" id="5858197at2759"/>
<feature type="compositionally biased region" description="Polar residues" evidence="1">
    <location>
        <begin position="210"/>
        <end position="231"/>
    </location>
</feature>